<protein>
    <recommendedName>
        <fullName evidence="4">Nucleoporin protein Ndc1-Nup</fullName>
    </recommendedName>
</protein>
<feature type="transmembrane region" description="Helical" evidence="1">
    <location>
        <begin position="21"/>
        <end position="44"/>
    </location>
</feature>
<feature type="transmembrane region" description="Helical" evidence="1">
    <location>
        <begin position="90"/>
        <end position="111"/>
    </location>
</feature>
<organism evidence="3">
    <name type="scientific">Theileria annulata</name>
    <dbReference type="NCBI Taxonomy" id="5874"/>
    <lineage>
        <taxon>Eukaryota</taxon>
        <taxon>Sar</taxon>
        <taxon>Alveolata</taxon>
        <taxon>Apicomplexa</taxon>
        <taxon>Aconoidasida</taxon>
        <taxon>Piroplasmida</taxon>
        <taxon>Theileriidae</taxon>
        <taxon>Theileria</taxon>
    </lineage>
</organism>
<gene>
    <name evidence="2" type="ORF">TAT_000078400</name>
    <name evidence="3" type="ORF">TAV_000077900</name>
</gene>
<feature type="transmembrane region" description="Helical" evidence="1">
    <location>
        <begin position="56"/>
        <end position="78"/>
    </location>
</feature>
<reference evidence="3" key="1">
    <citation type="submission" date="2018-07" db="EMBL/GenBank/DDBJ databases">
        <authorList>
            <person name="Quirk P.G."/>
            <person name="Krulwich T.A."/>
        </authorList>
    </citation>
    <scope>NUCLEOTIDE SEQUENCE</scope>
    <source>
        <strain evidence="3">Anand</strain>
    </source>
</reference>
<evidence type="ECO:0000256" key="1">
    <source>
        <dbReference type="SAM" id="Phobius"/>
    </source>
</evidence>
<keyword evidence="1" id="KW-0812">Transmembrane</keyword>
<dbReference type="AlphaFoldDB" id="A0A3B0MJZ2"/>
<feature type="transmembrane region" description="Helical" evidence="1">
    <location>
        <begin position="172"/>
        <end position="191"/>
    </location>
</feature>
<evidence type="ECO:0000313" key="2">
    <source>
        <dbReference type="EMBL" id="SVP88932.1"/>
    </source>
</evidence>
<proteinExistence type="predicted"/>
<dbReference type="EMBL" id="UIVT01000001">
    <property type="protein sequence ID" value="SVP88932.1"/>
    <property type="molecule type" value="Genomic_DNA"/>
</dbReference>
<sequence length="577" mass="68366">MAKTLSWDDVKWRSSIRVFSSILKYHISLTLSLSIFNLVLFNIFRFLISSNKSPIINLWNSFFNLFPSFFFLLLSLCFRHISFKGSFVRSMYLDFCSFISNFLMVFAIILTANTLIKIKITEPRLFFVLLGCFLNYLKVRKQNTDVCKVLDKQNITTVHLGSFFFQGFFNSLLSYLISLLFFSFFHILYFLSSFLSSSFPNVEAYKYRNFLTHFCYDVNALLSKLPYTTNYYHFSFNFIEGLELFLAQVWILSLSDYYLDKMNLESTHMDYYIMNYIDEMPIHNVSNINDEMLYARAAYNYTKGVSYTLNNMNMKYVSNPISFKYQNDWTLNGHRQSYHPFERVPNTNFFQKSTPNNTYTLEAKKDRYQLDPVVYKMLMDKTKNFWSNYVQSCLETMDESSQNLHHLIDYPFSREQKINILENNMHQFNLHQHQMGFYTSFQSFLLYLASYFKFFHPSKSLSNNLVNMLLLCIVYLRGITSWLCIANMIGHTQDSVKIVAKDVIVQSLRIHRALSNLNLTTIPSNIKSYIETLNNDINTTLKRLAVYTETLIYSKFDTNFDTYRLMEHLYNNRKLST</sequence>
<dbReference type="EMBL" id="UIVS01000001">
    <property type="protein sequence ID" value="SVP90075.1"/>
    <property type="molecule type" value="Genomic_DNA"/>
</dbReference>
<name>A0A3B0MJZ2_THEAN</name>
<keyword evidence="1" id="KW-0472">Membrane</keyword>
<accession>A0A3B0MJZ2</accession>
<evidence type="ECO:0008006" key="4">
    <source>
        <dbReference type="Google" id="ProtNLM"/>
    </source>
</evidence>
<dbReference type="VEuPathDB" id="PiroplasmaDB:TA05690"/>
<keyword evidence="1" id="KW-1133">Transmembrane helix</keyword>
<evidence type="ECO:0000313" key="3">
    <source>
        <dbReference type="EMBL" id="SVP90075.1"/>
    </source>
</evidence>